<evidence type="ECO:0000313" key="1">
    <source>
        <dbReference type="EMBL" id="KAK8843563.1"/>
    </source>
</evidence>
<accession>A0ABR2HAS6</accession>
<protein>
    <recommendedName>
        <fullName evidence="3">DUF559 domain-containing protein</fullName>
    </recommendedName>
</protein>
<organism evidence="1 2">
    <name type="scientific">Tritrichomonas musculus</name>
    <dbReference type="NCBI Taxonomy" id="1915356"/>
    <lineage>
        <taxon>Eukaryota</taxon>
        <taxon>Metamonada</taxon>
        <taxon>Parabasalia</taxon>
        <taxon>Tritrichomonadida</taxon>
        <taxon>Tritrichomonadidae</taxon>
        <taxon>Tritrichomonas</taxon>
    </lineage>
</organism>
<proteinExistence type="predicted"/>
<comment type="caution">
    <text evidence="1">The sequence shown here is derived from an EMBL/GenBank/DDBJ whole genome shotgun (WGS) entry which is preliminary data.</text>
</comment>
<name>A0ABR2HAS6_9EUKA</name>
<reference evidence="1 2" key="1">
    <citation type="submission" date="2024-04" db="EMBL/GenBank/DDBJ databases">
        <title>Tritrichomonas musculus Genome.</title>
        <authorList>
            <person name="Alves-Ferreira E."/>
            <person name="Grigg M."/>
            <person name="Lorenzi H."/>
            <person name="Galac M."/>
        </authorList>
    </citation>
    <scope>NUCLEOTIDE SEQUENCE [LARGE SCALE GENOMIC DNA]</scope>
    <source>
        <strain evidence="1 2">EAF2021</strain>
    </source>
</reference>
<keyword evidence="2" id="KW-1185">Reference proteome</keyword>
<evidence type="ECO:0008006" key="3">
    <source>
        <dbReference type="Google" id="ProtNLM"/>
    </source>
</evidence>
<feature type="non-terminal residue" evidence="1">
    <location>
        <position position="234"/>
    </location>
</feature>
<sequence>MTRTRWNTQLVAEEMKKENCTLIDEYKRGDIRIKYMYNDNEYTVRWSDWLCKARPSRPHLSGGNRNSNPVHNKWNNETVNELLMKDQCELVGEYINSKQRFKYKYQDSFYFVTLGDWIYKNARPHLFINALEQQFQDYLEENDISFVTQKSFDDLKSSRNYKLRFDFYIPDFDLLVEIDDRSHLNDNDQIINGKLKNQYCEEHKLKLLRIDQYVTKNEFEDALCQVLDADANLY</sequence>
<evidence type="ECO:0000313" key="2">
    <source>
        <dbReference type="Proteomes" id="UP001470230"/>
    </source>
</evidence>
<dbReference type="Gene3D" id="3.40.960.10">
    <property type="entry name" value="VSR Endonuclease"/>
    <property type="match status" value="1"/>
</dbReference>
<gene>
    <name evidence="1" type="ORF">M9Y10_024620</name>
</gene>
<dbReference type="Proteomes" id="UP001470230">
    <property type="component" value="Unassembled WGS sequence"/>
</dbReference>
<dbReference type="EMBL" id="JAPFFF010000034">
    <property type="protein sequence ID" value="KAK8843563.1"/>
    <property type="molecule type" value="Genomic_DNA"/>
</dbReference>